<dbReference type="Gene3D" id="3.40.50.1700">
    <property type="entry name" value="Glycoside hydrolase family 3 C-terminal domain"/>
    <property type="match status" value="2"/>
</dbReference>
<reference evidence="4 5" key="1">
    <citation type="submission" date="2018-07" db="EMBL/GenBank/DDBJ databases">
        <title>Genomic Encyclopedia of Type Strains, Phase IV (KMG-IV): sequencing the most valuable type-strain genomes for metagenomic binning, comparative biology and taxonomic classification.</title>
        <authorList>
            <person name="Goeker M."/>
        </authorList>
    </citation>
    <scope>NUCLEOTIDE SEQUENCE [LARGE SCALE GENOMIC DNA]</scope>
    <source>
        <strain evidence="4 5">DSM 27016</strain>
    </source>
</reference>
<dbReference type="SMART" id="SM01217">
    <property type="entry name" value="Fn3_like"/>
    <property type="match status" value="1"/>
</dbReference>
<comment type="caution">
    <text evidence="4">The sequence shown here is derived from an EMBL/GenBank/DDBJ whole genome shotgun (WGS) entry which is preliminary data.</text>
</comment>
<dbReference type="SUPFAM" id="SSF52279">
    <property type="entry name" value="Beta-D-glucan exohydrolase, C-terminal domain"/>
    <property type="match status" value="1"/>
</dbReference>
<keyword evidence="2" id="KW-0378">Hydrolase</keyword>
<organism evidence="4 5">
    <name type="scientific">Anaerobacterium chartisolvens</name>
    <dbReference type="NCBI Taxonomy" id="1297424"/>
    <lineage>
        <taxon>Bacteria</taxon>
        <taxon>Bacillati</taxon>
        <taxon>Bacillota</taxon>
        <taxon>Clostridia</taxon>
        <taxon>Eubacteriales</taxon>
        <taxon>Oscillospiraceae</taxon>
        <taxon>Anaerobacterium</taxon>
    </lineage>
</organism>
<gene>
    <name evidence="4" type="ORF">DFR58_10611</name>
</gene>
<dbReference type="PANTHER" id="PTHR30620:SF123">
    <property type="entry name" value="BETA-XYLOSIDASE"/>
    <property type="match status" value="1"/>
</dbReference>
<evidence type="ECO:0000313" key="5">
    <source>
        <dbReference type="Proteomes" id="UP000253034"/>
    </source>
</evidence>
<dbReference type="SMART" id="SM00758">
    <property type="entry name" value="PA14"/>
    <property type="match status" value="1"/>
</dbReference>
<dbReference type="SUPFAM" id="SSF51445">
    <property type="entry name" value="(Trans)glycosidases"/>
    <property type="match status" value="1"/>
</dbReference>
<proteinExistence type="inferred from homology"/>
<protein>
    <submittedName>
        <fullName evidence="4">Beta-glucosidase</fullName>
    </submittedName>
</protein>
<evidence type="ECO:0000313" key="4">
    <source>
        <dbReference type="EMBL" id="RCX17846.1"/>
    </source>
</evidence>
<dbReference type="InterPro" id="IPR002772">
    <property type="entry name" value="Glyco_hydro_3_C"/>
</dbReference>
<name>A0A369BBA7_9FIRM</name>
<dbReference type="InterPro" id="IPR036962">
    <property type="entry name" value="Glyco_hydro_3_N_sf"/>
</dbReference>
<dbReference type="InterPro" id="IPR013783">
    <property type="entry name" value="Ig-like_fold"/>
</dbReference>
<evidence type="ECO:0000259" key="3">
    <source>
        <dbReference type="PROSITE" id="PS51820"/>
    </source>
</evidence>
<dbReference type="Pfam" id="PF07691">
    <property type="entry name" value="PA14"/>
    <property type="match status" value="1"/>
</dbReference>
<dbReference type="InterPro" id="IPR026891">
    <property type="entry name" value="Fn3-like"/>
</dbReference>
<evidence type="ECO:0000256" key="1">
    <source>
        <dbReference type="ARBA" id="ARBA00005336"/>
    </source>
</evidence>
<dbReference type="InterPro" id="IPR011658">
    <property type="entry name" value="PA14_dom"/>
</dbReference>
<dbReference type="Gene3D" id="2.60.40.10">
    <property type="entry name" value="Immunoglobulins"/>
    <property type="match status" value="1"/>
</dbReference>
<dbReference type="AlphaFoldDB" id="A0A369BBA7"/>
<dbReference type="PANTHER" id="PTHR30620">
    <property type="entry name" value="PERIPLASMIC BETA-GLUCOSIDASE-RELATED"/>
    <property type="match status" value="1"/>
</dbReference>
<dbReference type="InterPro" id="IPR017853">
    <property type="entry name" value="GH"/>
</dbReference>
<feature type="domain" description="PA14" evidence="3">
    <location>
        <begin position="489"/>
        <end position="627"/>
    </location>
</feature>
<dbReference type="InterPro" id="IPR037524">
    <property type="entry name" value="PA14/GLEYA"/>
</dbReference>
<dbReference type="GO" id="GO:0009251">
    <property type="term" value="P:glucan catabolic process"/>
    <property type="evidence" value="ECO:0007669"/>
    <property type="project" value="TreeGrafter"/>
</dbReference>
<dbReference type="PROSITE" id="PS51820">
    <property type="entry name" value="PA14"/>
    <property type="match status" value="1"/>
</dbReference>
<evidence type="ECO:0000256" key="2">
    <source>
        <dbReference type="ARBA" id="ARBA00022801"/>
    </source>
</evidence>
<dbReference type="RefSeq" id="WP_114297000.1">
    <property type="nucleotide sequence ID" value="NZ_QPJT01000006.1"/>
</dbReference>
<dbReference type="GO" id="GO:0008422">
    <property type="term" value="F:beta-glucosidase activity"/>
    <property type="evidence" value="ECO:0007669"/>
    <property type="project" value="TreeGrafter"/>
</dbReference>
<dbReference type="Pfam" id="PF14310">
    <property type="entry name" value="Fn3-like"/>
    <property type="match status" value="1"/>
</dbReference>
<dbReference type="Gene3D" id="3.20.20.300">
    <property type="entry name" value="Glycoside hydrolase, family 3, N-terminal domain"/>
    <property type="match status" value="1"/>
</dbReference>
<keyword evidence="5" id="KW-1185">Reference proteome</keyword>
<dbReference type="InterPro" id="IPR051915">
    <property type="entry name" value="Cellulose_Degrad_GH3"/>
</dbReference>
<dbReference type="InterPro" id="IPR001764">
    <property type="entry name" value="Glyco_hydro_3_N"/>
</dbReference>
<dbReference type="OrthoDB" id="98455at2"/>
<dbReference type="EMBL" id="QPJT01000006">
    <property type="protein sequence ID" value="RCX17846.1"/>
    <property type="molecule type" value="Genomic_DNA"/>
</dbReference>
<comment type="similarity">
    <text evidence="1">Belongs to the glycosyl hydrolase 3 family.</text>
</comment>
<dbReference type="SUPFAM" id="SSF56988">
    <property type="entry name" value="Anthrax protective antigen"/>
    <property type="match status" value="1"/>
</dbReference>
<dbReference type="Proteomes" id="UP000253034">
    <property type="component" value="Unassembled WGS sequence"/>
</dbReference>
<dbReference type="Pfam" id="PF00933">
    <property type="entry name" value="Glyco_hydro_3"/>
    <property type="match status" value="1"/>
</dbReference>
<dbReference type="PRINTS" id="PR00133">
    <property type="entry name" value="GLHYDRLASE3"/>
</dbReference>
<dbReference type="FunFam" id="2.60.40.10:FF:000495">
    <property type="entry name" value="Periplasmic beta-glucosidase"/>
    <property type="match status" value="1"/>
</dbReference>
<accession>A0A369BBA7</accession>
<sequence>MGKEIDNQNKIAEYRNPNAPLEERIQDLLQRMTLQEKVRQMDQYFGTDLVDRAHPEQHNCADRGADIVWERVEQTIGSLGVGCIHDLYGTPDINNELQKYAVERTRLGIPILFSEEALHGLGRPGCSIFPQQITLAATWNPDLVYRVGRSIAAETRCCGIHEVFSPVIDLARDARWGRLEETYGEDTYLSSRMAVAMVKGLQGEDISSSDSVIAEVKHFSAYGIAEGGLNCAPVRLGPHEHESCFMPVFEAAFKEAGAINAMNSYSSIDGIPCVSNSALLTGVLRNRWKMKGFVRADMCSIVRLYDTHGTAHSPEDAIRQAIEAGVDMQYYDFSHEFYQESIIKMVRDGVMKMETIDLAVSRILRVKFLLGLFENPYTDPASYEKAMRCEKHGQITLQAARDGICLLKNKGGLLPLKKDLGSIAVIGPNADEARLGDYTPVVEGFKPVTVLEGIRKVVGAHTNVEYVRGVGVLEEEILPFPSGWLRTPEGNDGLTGEYFDSRDFTGRPVMVRNDEKIQFSWVFTRPSELLTKNSYTVRWTGKLVPDKAFKGWIGTRSYDSMRLWIDDMLLIDGWGLYANSSRSIPVVLEQGREYSVRLEYLKDANGAQVFFGLCDKSDEIAQAVEAARNAQVAIMVLGDSDETSGENMDRSDLCLPGRQLELLKRVYETGTPVVLVLQNGRPLSLTWELENIPAILEAWFGGEKGGQAVAEVLFGDVNPAGRLPVSFPKSVGQLPVNYNRKPGGGIKYVEEDWAPLFPFGYGLSYTSFCYDSLVIDPPCISAKGKCTIKLEIENIGHMAGDEVVQLYIHQRCSSTVRPLKELKGFQRIGLKPGEKRTVSFTLGSKELKVLNSRFRWAVEPGIYDVMLGSNSADVRLAGTLEVV</sequence>
<dbReference type="Pfam" id="PF01915">
    <property type="entry name" value="Glyco_hydro_3_C"/>
    <property type="match status" value="1"/>
</dbReference>
<dbReference type="InterPro" id="IPR036881">
    <property type="entry name" value="Glyco_hydro_3_C_sf"/>
</dbReference>